<dbReference type="AlphaFoldDB" id="F4RG88"/>
<dbReference type="Proteomes" id="UP000001072">
    <property type="component" value="Unassembled WGS sequence"/>
</dbReference>
<dbReference type="EMBL" id="GL883100">
    <property type="protein sequence ID" value="EGG08710.1"/>
    <property type="molecule type" value="Genomic_DNA"/>
</dbReference>
<dbReference type="InterPro" id="IPR002634">
    <property type="entry name" value="BolA"/>
</dbReference>
<dbReference type="FunCoup" id="F4RG88">
    <property type="interactions" value="77"/>
</dbReference>
<evidence type="ECO:0000313" key="3">
    <source>
        <dbReference type="EMBL" id="EGG08710.1"/>
    </source>
</evidence>
<dbReference type="KEGG" id="mlr:MELLADRAFT_31380"/>
<comment type="similarity">
    <text evidence="1 2">Belongs to the BolA/IbaG family.</text>
</comment>
<name>F4RG88_MELLP</name>
<dbReference type="InterPro" id="IPR052275">
    <property type="entry name" value="Mt_Fe-S_assembly_factor"/>
</dbReference>
<dbReference type="OrthoDB" id="203381at2759"/>
<evidence type="ECO:0008006" key="5">
    <source>
        <dbReference type="Google" id="ProtNLM"/>
    </source>
</evidence>
<sequence>STADSQPMSDEEKKLFIKLKQRFSDGKIAVQDVSGGCGQFFAIQVTHPDFAGLSTLKQHRLINQTLSDEIKSLHGLQVHSQS</sequence>
<feature type="non-terminal residue" evidence="3">
    <location>
        <position position="82"/>
    </location>
</feature>
<reference evidence="4" key="1">
    <citation type="journal article" date="2011" name="Proc. Natl. Acad. Sci. U.S.A.">
        <title>Obligate biotrophy features unraveled by the genomic analysis of rust fungi.</title>
        <authorList>
            <person name="Duplessis S."/>
            <person name="Cuomo C.A."/>
            <person name="Lin Y.-C."/>
            <person name="Aerts A."/>
            <person name="Tisserant E."/>
            <person name="Veneault-Fourrey C."/>
            <person name="Joly D.L."/>
            <person name="Hacquard S."/>
            <person name="Amselem J."/>
            <person name="Cantarel B.L."/>
            <person name="Chiu R."/>
            <person name="Coutinho P.M."/>
            <person name="Feau N."/>
            <person name="Field M."/>
            <person name="Frey P."/>
            <person name="Gelhaye E."/>
            <person name="Goldberg J."/>
            <person name="Grabherr M.G."/>
            <person name="Kodira C.D."/>
            <person name="Kohler A."/>
            <person name="Kuees U."/>
            <person name="Lindquist E.A."/>
            <person name="Lucas S.M."/>
            <person name="Mago R."/>
            <person name="Mauceli E."/>
            <person name="Morin E."/>
            <person name="Murat C."/>
            <person name="Pangilinan J.L."/>
            <person name="Park R."/>
            <person name="Pearson M."/>
            <person name="Quesneville H."/>
            <person name="Rouhier N."/>
            <person name="Sakthikumar S."/>
            <person name="Salamov A.A."/>
            <person name="Schmutz J."/>
            <person name="Selles B."/>
            <person name="Shapiro H."/>
            <person name="Tanguay P."/>
            <person name="Tuskan G.A."/>
            <person name="Henrissat B."/>
            <person name="Van de Peer Y."/>
            <person name="Rouze P."/>
            <person name="Ellis J.G."/>
            <person name="Dodds P.N."/>
            <person name="Schein J.E."/>
            <person name="Zhong S."/>
            <person name="Hamelin R.C."/>
            <person name="Grigoriev I.V."/>
            <person name="Szabo L.J."/>
            <person name="Martin F."/>
        </authorList>
    </citation>
    <scope>NUCLEOTIDE SEQUENCE [LARGE SCALE GENOMIC DNA]</scope>
    <source>
        <strain evidence="4">98AG31 / pathotype 3-4-7</strain>
    </source>
</reference>
<dbReference type="VEuPathDB" id="FungiDB:MELLADRAFT_31380"/>
<dbReference type="RefSeq" id="XP_007408296.1">
    <property type="nucleotide sequence ID" value="XM_007408234.1"/>
</dbReference>
<dbReference type="eggNOG" id="KOG3348">
    <property type="taxonomic scope" value="Eukaryota"/>
</dbReference>
<dbReference type="InterPro" id="IPR036065">
    <property type="entry name" value="BolA-like_sf"/>
</dbReference>
<dbReference type="PANTHER" id="PTHR46188">
    <property type="entry name" value="BOLA-LIKE PROTEIN 3"/>
    <property type="match status" value="1"/>
</dbReference>
<dbReference type="PANTHER" id="PTHR46188:SF1">
    <property type="entry name" value="BOLA-LIKE PROTEIN 3"/>
    <property type="match status" value="1"/>
</dbReference>
<keyword evidence="4" id="KW-1185">Reference proteome</keyword>
<accession>F4RG88</accession>
<dbReference type="SUPFAM" id="SSF82657">
    <property type="entry name" value="BolA-like"/>
    <property type="match status" value="1"/>
</dbReference>
<feature type="non-terminal residue" evidence="3">
    <location>
        <position position="1"/>
    </location>
</feature>
<dbReference type="GeneID" id="18927139"/>
<evidence type="ECO:0000313" key="4">
    <source>
        <dbReference type="Proteomes" id="UP000001072"/>
    </source>
</evidence>
<dbReference type="PIRSF" id="PIRSF003113">
    <property type="entry name" value="BolA"/>
    <property type="match status" value="1"/>
</dbReference>
<organism evidence="4">
    <name type="scientific">Melampsora larici-populina (strain 98AG31 / pathotype 3-4-7)</name>
    <name type="common">Poplar leaf rust fungus</name>
    <dbReference type="NCBI Taxonomy" id="747676"/>
    <lineage>
        <taxon>Eukaryota</taxon>
        <taxon>Fungi</taxon>
        <taxon>Dikarya</taxon>
        <taxon>Basidiomycota</taxon>
        <taxon>Pucciniomycotina</taxon>
        <taxon>Pucciniomycetes</taxon>
        <taxon>Pucciniales</taxon>
        <taxon>Melampsoraceae</taxon>
        <taxon>Melampsora</taxon>
    </lineage>
</organism>
<dbReference type="Gene3D" id="3.30.300.90">
    <property type="entry name" value="BolA-like"/>
    <property type="match status" value="1"/>
</dbReference>
<dbReference type="STRING" id="747676.F4RG88"/>
<evidence type="ECO:0000256" key="1">
    <source>
        <dbReference type="ARBA" id="ARBA00005578"/>
    </source>
</evidence>
<evidence type="ECO:0000256" key="2">
    <source>
        <dbReference type="RuleBase" id="RU003860"/>
    </source>
</evidence>
<dbReference type="InParanoid" id="F4RG88"/>
<gene>
    <name evidence="3" type="ORF">MELLADRAFT_31380</name>
</gene>
<proteinExistence type="inferred from homology"/>
<dbReference type="HOGENOM" id="CLU_109462_0_1_1"/>
<dbReference type="GO" id="GO:0005759">
    <property type="term" value="C:mitochondrial matrix"/>
    <property type="evidence" value="ECO:0007669"/>
    <property type="project" value="TreeGrafter"/>
</dbReference>
<dbReference type="Pfam" id="PF01722">
    <property type="entry name" value="BolA"/>
    <property type="match status" value="1"/>
</dbReference>
<protein>
    <recommendedName>
        <fullName evidence="5">Bola-like protein</fullName>
    </recommendedName>
</protein>